<gene>
    <name evidence="3" type="ORF">MNBD_NITROSPINAE03-785</name>
</gene>
<dbReference type="InterPro" id="IPR011044">
    <property type="entry name" value="Quino_amine_DH_bsu"/>
</dbReference>
<dbReference type="SUPFAM" id="SSF51004">
    <property type="entry name" value="C-terminal (heme d1) domain of cytochrome cd1-nitrite reductase"/>
    <property type="match status" value="1"/>
</dbReference>
<feature type="domain" description="YNCE-like beta-propeller" evidence="2">
    <location>
        <begin position="203"/>
        <end position="421"/>
    </location>
</feature>
<dbReference type="PROSITE" id="PS51257">
    <property type="entry name" value="PROKAR_LIPOPROTEIN"/>
    <property type="match status" value="1"/>
</dbReference>
<dbReference type="Pfam" id="PF21783">
    <property type="entry name" value="YNCE"/>
    <property type="match status" value="1"/>
</dbReference>
<dbReference type="PANTHER" id="PTHR47197:SF3">
    <property type="entry name" value="DIHYDRO-HEME D1 DEHYDROGENASE"/>
    <property type="match status" value="1"/>
</dbReference>
<evidence type="ECO:0000256" key="1">
    <source>
        <dbReference type="ARBA" id="ARBA00022729"/>
    </source>
</evidence>
<dbReference type="InterPro" id="IPR011048">
    <property type="entry name" value="Haem_d1_sf"/>
</dbReference>
<accession>A0A3B1BMA3</accession>
<name>A0A3B1BMA3_9ZZZZ</name>
<dbReference type="EMBL" id="UOGB01000029">
    <property type="protein sequence ID" value="VAX15671.1"/>
    <property type="molecule type" value="Genomic_DNA"/>
</dbReference>
<evidence type="ECO:0000313" key="3">
    <source>
        <dbReference type="EMBL" id="VAX15671.1"/>
    </source>
</evidence>
<dbReference type="InterPro" id="IPR048433">
    <property type="entry name" value="YNCE-like_beta-prop"/>
</dbReference>
<keyword evidence="1" id="KW-0732">Signal</keyword>
<dbReference type="PANTHER" id="PTHR47197">
    <property type="entry name" value="PROTEIN NIRF"/>
    <property type="match status" value="1"/>
</dbReference>
<sequence>MLKQRLIAYISVVFLLFTVSACQTAGSSAGAGGPKVQNKLHLDPQMSWPVEWNKVQGKKGYFWVCGQNSGYVSVWDDQTMEKVAHIDFWKYEKDLMIKAGKTIDKKTEDWIQKNVRPHHGWVVPGAKYFYVSNNSKKSDAFWVVDTKTFKIVARFNTGGKGPLHGAFSPTEDLAIWGNVKDKKKGVITFIDTKNHKVLDVVKTTGVQTRDINITHDGKRVFVGNQGWDKKKGIKGSIDVFDIKSRKMIATIKEAQGLKGMSMSKDGKTIVAAGRRLGKVYFIDVDKMKLRATVDTGGQPSNISFHPTQPKVYVGLYKSNEYVVIDLNTAKILTRIPGGKQANALYFPVGRDDIAYGANEKDTFISVIDTKNDKLIKEMDTPLGSHNIRYRPDGKIGFASCKRSNEAVFFDVDKMEVIKTVEVGFGNNGVRWVPKAE</sequence>
<protein>
    <recommendedName>
        <fullName evidence="2">YNCE-like beta-propeller domain-containing protein</fullName>
    </recommendedName>
</protein>
<evidence type="ECO:0000259" key="2">
    <source>
        <dbReference type="Pfam" id="PF21783"/>
    </source>
</evidence>
<dbReference type="AlphaFoldDB" id="A0A3B1BMA3"/>
<dbReference type="InterPro" id="IPR015943">
    <property type="entry name" value="WD40/YVTN_repeat-like_dom_sf"/>
</dbReference>
<organism evidence="3">
    <name type="scientific">hydrothermal vent metagenome</name>
    <dbReference type="NCBI Taxonomy" id="652676"/>
    <lineage>
        <taxon>unclassified sequences</taxon>
        <taxon>metagenomes</taxon>
        <taxon>ecological metagenomes</taxon>
    </lineage>
</organism>
<dbReference type="Gene3D" id="2.130.10.10">
    <property type="entry name" value="YVTN repeat-like/Quinoprotein amine dehydrogenase"/>
    <property type="match status" value="2"/>
</dbReference>
<dbReference type="InterPro" id="IPR051200">
    <property type="entry name" value="Host-pathogen_enzymatic-act"/>
</dbReference>
<dbReference type="SUPFAM" id="SSF50969">
    <property type="entry name" value="YVTN repeat-like/Quinoprotein amine dehydrogenase"/>
    <property type="match status" value="1"/>
</dbReference>
<reference evidence="3" key="1">
    <citation type="submission" date="2018-06" db="EMBL/GenBank/DDBJ databases">
        <authorList>
            <person name="Zhirakovskaya E."/>
        </authorList>
    </citation>
    <scope>NUCLEOTIDE SEQUENCE</scope>
</reference>
<proteinExistence type="predicted"/>